<dbReference type="PRINTS" id="PR00081">
    <property type="entry name" value="GDHRDH"/>
</dbReference>
<accession>A0A858RE01</accession>
<keyword evidence="5" id="KW-1185">Reference proteome</keyword>
<evidence type="ECO:0000313" key="4">
    <source>
        <dbReference type="EMBL" id="QJE94962.1"/>
    </source>
</evidence>
<dbReference type="RefSeq" id="WP_169453183.1">
    <property type="nucleotide sequence ID" value="NZ_CP051774.1"/>
</dbReference>
<evidence type="ECO:0000256" key="2">
    <source>
        <dbReference type="ARBA" id="ARBA00023002"/>
    </source>
</evidence>
<dbReference type="PANTHER" id="PTHR42760:SF133">
    <property type="entry name" value="3-OXOACYL-[ACYL-CARRIER-PROTEIN] REDUCTASE"/>
    <property type="match status" value="1"/>
</dbReference>
<dbReference type="SUPFAM" id="SSF51735">
    <property type="entry name" value="NAD(P)-binding Rossmann-fold domains"/>
    <property type="match status" value="1"/>
</dbReference>
<feature type="domain" description="Ketoreductase" evidence="3">
    <location>
        <begin position="2"/>
        <end position="181"/>
    </location>
</feature>
<sequence length="241" mass="25549">MRSILITGGNGGLGLGIGRYFLEKDPEAKVWLGVRANRTNAEALVGEFPDRCQLVELEVTSKESWEAAVATVLEVDGRLDVLVNNAGMHRDGLLATMEDDAWSSVISANLDAVFLGCRAVIRPMMGQRFGRIVNIASLSAVLPPLGQTNYAAAKAGVVALTQTLAKEVARAGITVNALLPGYIQTEALSHMDEEAAKRAKAGIPMRRFGTPTEVASAVFFLACQDAAYVTGSALKIDGGIF</sequence>
<dbReference type="KEGG" id="luo:HHL09_03930"/>
<comment type="similarity">
    <text evidence="1">Belongs to the short-chain dehydrogenases/reductases (SDR) family.</text>
</comment>
<dbReference type="SMART" id="SM00822">
    <property type="entry name" value="PKS_KR"/>
    <property type="match status" value="1"/>
</dbReference>
<evidence type="ECO:0000313" key="5">
    <source>
        <dbReference type="Proteomes" id="UP000501812"/>
    </source>
</evidence>
<organism evidence="4 5">
    <name type="scientific">Luteolibacter luteus</name>
    <dbReference type="NCBI Taxonomy" id="2728835"/>
    <lineage>
        <taxon>Bacteria</taxon>
        <taxon>Pseudomonadati</taxon>
        <taxon>Verrucomicrobiota</taxon>
        <taxon>Verrucomicrobiia</taxon>
        <taxon>Verrucomicrobiales</taxon>
        <taxon>Verrucomicrobiaceae</taxon>
        <taxon>Luteolibacter</taxon>
    </lineage>
</organism>
<dbReference type="Gene3D" id="3.40.50.720">
    <property type="entry name" value="NAD(P)-binding Rossmann-like Domain"/>
    <property type="match status" value="1"/>
</dbReference>
<dbReference type="InterPro" id="IPR036291">
    <property type="entry name" value="NAD(P)-bd_dom_sf"/>
</dbReference>
<keyword evidence="2" id="KW-0560">Oxidoreductase</keyword>
<protein>
    <submittedName>
        <fullName evidence="4">SDR family oxidoreductase</fullName>
    </submittedName>
</protein>
<dbReference type="PRINTS" id="PR00080">
    <property type="entry name" value="SDRFAMILY"/>
</dbReference>
<gene>
    <name evidence="4" type="ORF">HHL09_03930</name>
</gene>
<dbReference type="PANTHER" id="PTHR42760">
    <property type="entry name" value="SHORT-CHAIN DEHYDROGENASES/REDUCTASES FAMILY MEMBER"/>
    <property type="match status" value="1"/>
</dbReference>
<proteinExistence type="inferred from homology"/>
<dbReference type="InterPro" id="IPR057326">
    <property type="entry name" value="KR_dom"/>
</dbReference>
<dbReference type="FunFam" id="3.40.50.720:FF:000173">
    <property type="entry name" value="3-oxoacyl-[acyl-carrier protein] reductase"/>
    <property type="match status" value="1"/>
</dbReference>
<evidence type="ECO:0000259" key="3">
    <source>
        <dbReference type="SMART" id="SM00822"/>
    </source>
</evidence>
<dbReference type="EMBL" id="CP051774">
    <property type="protein sequence ID" value="QJE94962.1"/>
    <property type="molecule type" value="Genomic_DNA"/>
</dbReference>
<dbReference type="GO" id="GO:0016616">
    <property type="term" value="F:oxidoreductase activity, acting on the CH-OH group of donors, NAD or NADP as acceptor"/>
    <property type="evidence" value="ECO:0007669"/>
    <property type="project" value="TreeGrafter"/>
</dbReference>
<dbReference type="Proteomes" id="UP000501812">
    <property type="component" value="Chromosome"/>
</dbReference>
<evidence type="ECO:0000256" key="1">
    <source>
        <dbReference type="ARBA" id="ARBA00006484"/>
    </source>
</evidence>
<dbReference type="InterPro" id="IPR002347">
    <property type="entry name" value="SDR_fam"/>
</dbReference>
<dbReference type="InterPro" id="IPR020904">
    <property type="entry name" value="Sc_DH/Rdtase_CS"/>
</dbReference>
<dbReference type="Pfam" id="PF13561">
    <property type="entry name" value="adh_short_C2"/>
    <property type="match status" value="1"/>
</dbReference>
<name>A0A858RE01_9BACT</name>
<dbReference type="PROSITE" id="PS00061">
    <property type="entry name" value="ADH_SHORT"/>
    <property type="match status" value="1"/>
</dbReference>
<reference evidence="4 5" key="1">
    <citation type="submission" date="2020-04" db="EMBL/GenBank/DDBJ databases">
        <title>Luteolibacter sp. G-1-1-1 isolated from soil.</title>
        <authorList>
            <person name="Dahal R.H."/>
        </authorList>
    </citation>
    <scope>NUCLEOTIDE SEQUENCE [LARGE SCALE GENOMIC DNA]</scope>
    <source>
        <strain evidence="4 5">G-1-1-1</strain>
    </source>
</reference>
<dbReference type="AlphaFoldDB" id="A0A858RE01"/>